<dbReference type="GO" id="GO:0002939">
    <property type="term" value="P:tRNA N1-guanine methylation"/>
    <property type="evidence" value="ECO:0007669"/>
    <property type="project" value="TreeGrafter"/>
</dbReference>
<evidence type="ECO:0000256" key="12">
    <source>
        <dbReference type="ARBA" id="ARBA00029736"/>
    </source>
</evidence>
<evidence type="ECO:0000256" key="14">
    <source>
        <dbReference type="ARBA" id="ARBA00047783"/>
    </source>
</evidence>
<keyword evidence="7 15" id="KW-0963">Cytoplasm</keyword>
<dbReference type="InterPro" id="IPR029028">
    <property type="entry name" value="Alpha/beta_knot_MTases"/>
</dbReference>
<keyword evidence="11 15" id="KW-0819">tRNA processing</keyword>
<keyword evidence="8 15" id="KW-0489">Methyltransferase</keyword>
<dbReference type="EMBL" id="AZCV01000001">
    <property type="protein sequence ID" value="KRK38387.1"/>
    <property type="molecule type" value="Genomic_DNA"/>
</dbReference>
<evidence type="ECO:0000256" key="5">
    <source>
        <dbReference type="ARBA" id="ARBA00012807"/>
    </source>
</evidence>
<evidence type="ECO:0000256" key="8">
    <source>
        <dbReference type="ARBA" id="ARBA00022603"/>
    </source>
</evidence>
<dbReference type="PANTHER" id="PTHR46417">
    <property type="entry name" value="TRNA (GUANINE-N(1)-)-METHYLTRANSFERASE"/>
    <property type="match status" value="1"/>
</dbReference>
<proteinExistence type="inferred from homology"/>
<name>A0A0R1H1R5_9LACO</name>
<dbReference type="PATRIC" id="fig|1423722.3.peg.70"/>
<evidence type="ECO:0000256" key="2">
    <source>
        <dbReference type="ARBA" id="ARBA00004496"/>
    </source>
</evidence>
<dbReference type="GO" id="GO:0052906">
    <property type="term" value="F:tRNA (guanine(37)-N1)-methyltransferase activity"/>
    <property type="evidence" value="ECO:0007669"/>
    <property type="project" value="UniProtKB-UniRule"/>
</dbReference>
<gene>
    <name evidence="15" type="primary">trmD</name>
    <name evidence="19" type="ORF">FC62_GL000070</name>
</gene>
<comment type="function">
    <text evidence="1 15 17">Specifically methylates guanosine-37 in various tRNAs.</text>
</comment>
<evidence type="ECO:0000256" key="3">
    <source>
        <dbReference type="ARBA" id="ARBA00007630"/>
    </source>
</evidence>
<reference evidence="19 20" key="1">
    <citation type="journal article" date="2015" name="Genome Announc.">
        <title>Expanding the biotechnology potential of lactobacilli through comparative genomics of 213 strains and associated genera.</title>
        <authorList>
            <person name="Sun Z."/>
            <person name="Harris H.M."/>
            <person name="McCann A."/>
            <person name="Guo C."/>
            <person name="Argimon S."/>
            <person name="Zhang W."/>
            <person name="Yang X."/>
            <person name="Jeffery I.B."/>
            <person name="Cooney J.C."/>
            <person name="Kagawa T.F."/>
            <person name="Liu W."/>
            <person name="Song Y."/>
            <person name="Salvetti E."/>
            <person name="Wrobel A."/>
            <person name="Rasinkangas P."/>
            <person name="Parkhill J."/>
            <person name="Rea M.C."/>
            <person name="O'Sullivan O."/>
            <person name="Ritari J."/>
            <person name="Douillard F.P."/>
            <person name="Paul Ross R."/>
            <person name="Yang R."/>
            <person name="Briner A.E."/>
            <person name="Felis G.E."/>
            <person name="de Vos W.M."/>
            <person name="Barrangou R."/>
            <person name="Klaenhammer T.R."/>
            <person name="Caufield P.W."/>
            <person name="Cui Y."/>
            <person name="Zhang H."/>
            <person name="O'Toole P.W."/>
        </authorList>
    </citation>
    <scope>NUCLEOTIDE SEQUENCE [LARGE SCALE GENOMIC DNA]</scope>
    <source>
        <strain evidence="19 20">DSM 20534</strain>
    </source>
</reference>
<keyword evidence="20" id="KW-1185">Reference proteome</keyword>
<comment type="caution">
    <text evidence="19">The sequence shown here is derived from an EMBL/GenBank/DDBJ whole genome shotgun (WGS) entry which is preliminary data.</text>
</comment>
<evidence type="ECO:0000256" key="10">
    <source>
        <dbReference type="ARBA" id="ARBA00022691"/>
    </source>
</evidence>
<keyword evidence="10 15" id="KW-0949">S-adenosyl-L-methionine</keyword>
<evidence type="ECO:0000313" key="20">
    <source>
        <dbReference type="Proteomes" id="UP000050909"/>
    </source>
</evidence>
<dbReference type="Pfam" id="PF01746">
    <property type="entry name" value="tRNA_m1G_MT"/>
    <property type="match status" value="1"/>
</dbReference>
<dbReference type="InterPro" id="IPR016009">
    <property type="entry name" value="tRNA_MeTrfase_TRMD/TRM10"/>
</dbReference>
<dbReference type="Gene3D" id="3.40.1280.10">
    <property type="match status" value="1"/>
</dbReference>
<evidence type="ECO:0000256" key="16">
    <source>
        <dbReference type="PIRSR" id="PIRSR000386-1"/>
    </source>
</evidence>
<protein>
    <recommendedName>
        <fullName evidence="6 15">tRNA (guanine-N(1)-)-methyltransferase</fullName>
        <ecNumber evidence="5 15">2.1.1.228</ecNumber>
    </recommendedName>
    <alternativeName>
        <fullName evidence="12 15">M1G-methyltransferase</fullName>
    </alternativeName>
    <alternativeName>
        <fullName evidence="13 15">tRNA [GM37] methyltransferase</fullName>
    </alternativeName>
</protein>
<evidence type="ECO:0000256" key="15">
    <source>
        <dbReference type="HAMAP-Rule" id="MF_00605"/>
    </source>
</evidence>
<dbReference type="EC" id="2.1.1.228" evidence="5 15"/>
<evidence type="ECO:0000313" key="19">
    <source>
        <dbReference type="EMBL" id="KRK38387.1"/>
    </source>
</evidence>
<organism evidence="19 20">
    <name type="scientific">Amylolactobacillus amylotrophicus DSM 20534</name>
    <dbReference type="NCBI Taxonomy" id="1423722"/>
    <lineage>
        <taxon>Bacteria</taxon>
        <taxon>Bacillati</taxon>
        <taxon>Bacillota</taxon>
        <taxon>Bacilli</taxon>
        <taxon>Lactobacillales</taxon>
        <taxon>Lactobacillaceae</taxon>
        <taxon>Amylolactobacillus</taxon>
    </lineage>
</organism>
<dbReference type="FunFam" id="1.10.1270.20:FF:000001">
    <property type="entry name" value="tRNA (guanine-N(1)-)-methyltransferase"/>
    <property type="match status" value="1"/>
</dbReference>
<evidence type="ECO:0000259" key="18">
    <source>
        <dbReference type="Pfam" id="PF01746"/>
    </source>
</evidence>
<accession>A0A0R1H1R5</accession>
<dbReference type="HAMAP" id="MF_00605">
    <property type="entry name" value="TrmD"/>
    <property type="match status" value="1"/>
</dbReference>
<dbReference type="CDD" id="cd18080">
    <property type="entry name" value="TrmD-like"/>
    <property type="match status" value="1"/>
</dbReference>
<dbReference type="InterPro" id="IPR029026">
    <property type="entry name" value="tRNA_m1G_MTases_N"/>
</dbReference>
<evidence type="ECO:0000256" key="1">
    <source>
        <dbReference type="ARBA" id="ARBA00002634"/>
    </source>
</evidence>
<dbReference type="Proteomes" id="UP000050909">
    <property type="component" value="Unassembled WGS sequence"/>
</dbReference>
<dbReference type="NCBIfam" id="TIGR00088">
    <property type="entry name" value="trmD"/>
    <property type="match status" value="1"/>
</dbReference>
<dbReference type="InterPro" id="IPR023148">
    <property type="entry name" value="tRNA_m1G_MeTrfase_C_sf"/>
</dbReference>
<feature type="binding site" evidence="15 16">
    <location>
        <begin position="127"/>
        <end position="132"/>
    </location>
    <ligand>
        <name>S-adenosyl-L-methionine</name>
        <dbReference type="ChEBI" id="CHEBI:59789"/>
    </ligand>
</feature>
<evidence type="ECO:0000256" key="7">
    <source>
        <dbReference type="ARBA" id="ARBA00022490"/>
    </source>
</evidence>
<feature type="domain" description="tRNA methyltransferase TRMD/TRM10-type" evidence="18">
    <location>
        <begin position="1"/>
        <end position="219"/>
    </location>
</feature>
<dbReference type="GO" id="GO:0005829">
    <property type="term" value="C:cytosol"/>
    <property type="evidence" value="ECO:0007669"/>
    <property type="project" value="TreeGrafter"/>
</dbReference>
<dbReference type="RefSeq" id="WP_054744909.1">
    <property type="nucleotide sequence ID" value="NZ_AZCV01000001.1"/>
</dbReference>
<evidence type="ECO:0000256" key="17">
    <source>
        <dbReference type="RuleBase" id="RU003464"/>
    </source>
</evidence>
<dbReference type="PIRSF" id="PIRSF000386">
    <property type="entry name" value="tRNA_mtase"/>
    <property type="match status" value="1"/>
</dbReference>
<dbReference type="PANTHER" id="PTHR46417:SF1">
    <property type="entry name" value="TRNA (GUANINE-N(1)-)-METHYLTRANSFERASE"/>
    <property type="match status" value="1"/>
</dbReference>
<dbReference type="InterPro" id="IPR002649">
    <property type="entry name" value="tRNA_m1G_MeTrfase_TrmD"/>
</dbReference>
<dbReference type="NCBIfam" id="NF000648">
    <property type="entry name" value="PRK00026.1"/>
    <property type="match status" value="1"/>
</dbReference>
<evidence type="ECO:0000256" key="13">
    <source>
        <dbReference type="ARBA" id="ARBA00033392"/>
    </source>
</evidence>
<dbReference type="Gene3D" id="1.10.1270.20">
    <property type="entry name" value="tRNA(m1g37)methyltransferase, domain 2"/>
    <property type="match status" value="1"/>
</dbReference>
<comment type="subcellular location">
    <subcellularLocation>
        <location evidence="2 15 17">Cytoplasm</location>
    </subcellularLocation>
</comment>
<evidence type="ECO:0000256" key="9">
    <source>
        <dbReference type="ARBA" id="ARBA00022679"/>
    </source>
</evidence>
<feature type="binding site" evidence="15 16">
    <location>
        <position position="108"/>
    </location>
    <ligand>
        <name>S-adenosyl-L-methionine</name>
        <dbReference type="ChEBI" id="CHEBI:59789"/>
    </ligand>
</feature>
<dbReference type="FunFam" id="3.40.1280.10:FF:000001">
    <property type="entry name" value="tRNA (guanine-N(1)-)-methyltransferase"/>
    <property type="match status" value="1"/>
</dbReference>
<sequence>MKINVLTLFPEMFTALDYSVVGKSRENEIVNLNLINFRDFAKNIHHSVDDAPYGGGPGMVLQVQPIADALASIKQPGRVVITAPQGKPFKQAVAREWSKEDNLTFLCGHYEGFDQRIYDMATDVVSIGDFVLTGGELPTMAMIDATTRLLPGVLGNETSADDESFSDGLLEYPQYSRPANYHGQEVPPVLISGDHAKIAAWRERESLKQTLLHRPDLLAQKQLTRAQEIILSDIKIELADELASTD</sequence>
<dbReference type="AlphaFoldDB" id="A0A0R1H1R5"/>
<comment type="subunit">
    <text evidence="4 15 17">Homodimer.</text>
</comment>
<evidence type="ECO:0000256" key="4">
    <source>
        <dbReference type="ARBA" id="ARBA00011738"/>
    </source>
</evidence>
<evidence type="ECO:0000256" key="11">
    <source>
        <dbReference type="ARBA" id="ARBA00022694"/>
    </source>
</evidence>
<dbReference type="SUPFAM" id="SSF75217">
    <property type="entry name" value="alpha/beta knot"/>
    <property type="match status" value="1"/>
</dbReference>
<keyword evidence="9 15" id="KW-0808">Transferase</keyword>
<comment type="similarity">
    <text evidence="3 15 17">Belongs to the RNA methyltransferase TrmD family.</text>
</comment>
<evidence type="ECO:0000256" key="6">
    <source>
        <dbReference type="ARBA" id="ARBA00014679"/>
    </source>
</evidence>
<comment type="catalytic activity">
    <reaction evidence="14 15 17">
        <text>guanosine(37) in tRNA + S-adenosyl-L-methionine = N(1)-methylguanosine(37) in tRNA + S-adenosyl-L-homocysteine + H(+)</text>
        <dbReference type="Rhea" id="RHEA:36899"/>
        <dbReference type="Rhea" id="RHEA-COMP:10145"/>
        <dbReference type="Rhea" id="RHEA-COMP:10147"/>
        <dbReference type="ChEBI" id="CHEBI:15378"/>
        <dbReference type="ChEBI" id="CHEBI:57856"/>
        <dbReference type="ChEBI" id="CHEBI:59789"/>
        <dbReference type="ChEBI" id="CHEBI:73542"/>
        <dbReference type="ChEBI" id="CHEBI:74269"/>
        <dbReference type="EC" id="2.1.1.228"/>
    </reaction>
</comment>